<dbReference type="Proteomes" id="UP000179797">
    <property type="component" value="Unassembled WGS sequence"/>
</dbReference>
<gene>
    <name evidence="2" type="ORF">NH26_22355</name>
</gene>
<keyword evidence="3" id="KW-1185">Reference proteome</keyword>
<feature type="transmembrane region" description="Helical" evidence="1">
    <location>
        <begin position="124"/>
        <end position="143"/>
    </location>
</feature>
<comment type="caution">
    <text evidence="2">The sequence shown here is derived from an EMBL/GenBank/DDBJ whole genome shotgun (WGS) entry which is preliminary data.</text>
</comment>
<proteinExistence type="predicted"/>
<dbReference type="STRING" id="915059.NH26_22355"/>
<feature type="transmembrane region" description="Helical" evidence="1">
    <location>
        <begin position="66"/>
        <end position="85"/>
    </location>
</feature>
<keyword evidence="1" id="KW-0812">Transmembrane</keyword>
<organism evidence="2 3">
    <name type="scientific">Flammeovirga pacifica</name>
    <dbReference type="NCBI Taxonomy" id="915059"/>
    <lineage>
        <taxon>Bacteria</taxon>
        <taxon>Pseudomonadati</taxon>
        <taxon>Bacteroidota</taxon>
        <taxon>Cytophagia</taxon>
        <taxon>Cytophagales</taxon>
        <taxon>Flammeovirgaceae</taxon>
        <taxon>Flammeovirga</taxon>
    </lineage>
</organism>
<evidence type="ECO:0000256" key="1">
    <source>
        <dbReference type="SAM" id="Phobius"/>
    </source>
</evidence>
<protein>
    <submittedName>
        <fullName evidence="2">Uncharacterized protein</fullName>
    </submittedName>
</protein>
<evidence type="ECO:0000313" key="3">
    <source>
        <dbReference type="Proteomes" id="UP000179797"/>
    </source>
</evidence>
<keyword evidence="1" id="KW-0472">Membrane</keyword>
<dbReference type="EMBL" id="JRYR02000002">
    <property type="protein sequence ID" value="OHX64338.1"/>
    <property type="molecule type" value="Genomic_DNA"/>
</dbReference>
<name>A0A1S1YTJ8_FLAPC</name>
<evidence type="ECO:0000313" key="2">
    <source>
        <dbReference type="EMBL" id="OHX64338.1"/>
    </source>
</evidence>
<sequence>MNTSDKLINKAKIIAIHLHNFLLKYVYSDRNITYIKELLIDIKRSFINLLIALTKLKNPSKKDWKILIIEEIIATGTGWTAGIFASDWVSSNYKFKSSKNLWGLTGRRDGREMLSREDYELYDWWASYLIGLIMMFIVRYLVLQLMHEFEKVREARQSDEDESPNLSL</sequence>
<reference evidence="2 3" key="1">
    <citation type="journal article" date="2012" name="Int. J. Syst. Evol. Microbiol.">
        <title>Flammeovirga pacifica sp. nov., isolated from deep-sea sediment.</title>
        <authorList>
            <person name="Xu H."/>
            <person name="Fu Y."/>
            <person name="Yang N."/>
            <person name="Ding Z."/>
            <person name="Lai Q."/>
            <person name="Zeng R."/>
        </authorList>
    </citation>
    <scope>NUCLEOTIDE SEQUENCE [LARGE SCALE GENOMIC DNA]</scope>
    <source>
        <strain evidence="3">DSM 24597 / LMG 26175 / WPAGA1</strain>
    </source>
</reference>
<accession>A0A1S1YTJ8</accession>
<dbReference type="AlphaFoldDB" id="A0A1S1YTJ8"/>
<keyword evidence="1" id="KW-1133">Transmembrane helix</keyword>